<dbReference type="AlphaFoldDB" id="A0A5B7GQ95"/>
<keyword evidence="2" id="KW-1185">Reference proteome</keyword>
<reference evidence="1 2" key="1">
    <citation type="submission" date="2019-05" db="EMBL/GenBank/DDBJ databases">
        <title>Another draft genome of Portunus trituberculatus and its Hox gene families provides insights of decapod evolution.</title>
        <authorList>
            <person name="Jeong J.-H."/>
            <person name="Song I."/>
            <person name="Kim S."/>
            <person name="Choi T."/>
            <person name="Kim D."/>
            <person name="Ryu S."/>
            <person name="Kim W."/>
        </authorList>
    </citation>
    <scope>NUCLEOTIDE SEQUENCE [LARGE SCALE GENOMIC DNA]</scope>
    <source>
        <tissue evidence="1">Muscle</tissue>
    </source>
</reference>
<organism evidence="1 2">
    <name type="scientific">Portunus trituberculatus</name>
    <name type="common">Swimming crab</name>
    <name type="synonym">Neptunus trituberculatus</name>
    <dbReference type="NCBI Taxonomy" id="210409"/>
    <lineage>
        <taxon>Eukaryota</taxon>
        <taxon>Metazoa</taxon>
        <taxon>Ecdysozoa</taxon>
        <taxon>Arthropoda</taxon>
        <taxon>Crustacea</taxon>
        <taxon>Multicrustacea</taxon>
        <taxon>Malacostraca</taxon>
        <taxon>Eumalacostraca</taxon>
        <taxon>Eucarida</taxon>
        <taxon>Decapoda</taxon>
        <taxon>Pleocyemata</taxon>
        <taxon>Brachyura</taxon>
        <taxon>Eubrachyura</taxon>
        <taxon>Portunoidea</taxon>
        <taxon>Portunidae</taxon>
        <taxon>Portuninae</taxon>
        <taxon>Portunus</taxon>
    </lineage>
</organism>
<name>A0A5B7GQ95_PORTR</name>
<evidence type="ECO:0000313" key="2">
    <source>
        <dbReference type="Proteomes" id="UP000324222"/>
    </source>
</evidence>
<gene>
    <name evidence="1" type="ORF">E2C01_053244</name>
</gene>
<sequence length="61" mass="6682">MALESKCTLFVFRCSFGLTESPRAAFALLVLSLPEASGWVVRVLVLVSSWLSWVSSSVFSL</sequence>
<proteinExistence type="predicted"/>
<dbReference type="Proteomes" id="UP000324222">
    <property type="component" value="Unassembled WGS sequence"/>
</dbReference>
<comment type="caution">
    <text evidence="1">The sequence shown here is derived from an EMBL/GenBank/DDBJ whole genome shotgun (WGS) entry which is preliminary data.</text>
</comment>
<protein>
    <submittedName>
        <fullName evidence="1">Uncharacterized protein</fullName>
    </submittedName>
</protein>
<evidence type="ECO:0000313" key="1">
    <source>
        <dbReference type="EMBL" id="MPC59228.1"/>
    </source>
</evidence>
<accession>A0A5B7GQ95</accession>
<dbReference type="EMBL" id="VSRR010016371">
    <property type="protein sequence ID" value="MPC59228.1"/>
    <property type="molecule type" value="Genomic_DNA"/>
</dbReference>